<keyword evidence="2" id="KW-1185">Reference proteome</keyword>
<evidence type="ECO:0000313" key="2">
    <source>
        <dbReference type="Proteomes" id="UP000184267"/>
    </source>
</evidence>
<accession>A0A1M2VBF8</accession>
<name>A0A1M2VBF8_TRAPU</name>
<proteinExistence type="predicted"/>
<dbReference type="AlphaFoldDB" id="A0A1M2VBF8"/>
<dbReference type="Proteomes" id="UP000184267">
    <property type="component" value="Unassembled WGS sequence"/>
</dbReference>
<organism evidence="1 2">
    <name type="scientific">Trametes pubescens</name>
    <name type="common">White-rot fungus</name>
    <dbReference type="NCBI Taxonomy" id="154538"/>
    <lineage>
        <taxon>Eukaryota</taxon>
        <taxon>Fungi</taxon>
        <taxon>Dikarya</taxon>
        <taxon>Basidiomycota</taxon>
        <taxon>Agaricomycotina</taxon>
        <taxon>Agaricomycetes</taxon>
        <taxon>Polyporales</taxon>
        <taxon>Polyporaceae</taxon>
        <taxon>Trametes</taxon>
    </lineage>
</organism>
<sequence>MLLGPPSVKGGFSVTSRPPRSLRLRRASNMYRSAISTVTPREAYQRAIWKSVATPTSLGYGAGRN</sequence>
<dbReference type="EMBL" id="MNAD01001509">
    <property type="protein sequence ID" value="OJT04894.1"/>
    <property type="molecule type" value="Genomic_DNA"/>
</dbReference>
<comment type="caution">
    <text evidence="1">The sequence shown here is derived from an EMBL/GenBank/DDBJ whole genome shotgun (WGS) entry which is preliminary data.</text>
</comment>
<gene>
    <name evidence="1" type="ORF">TRAPUB_4349</name>
</gene>
<reference evidence="1 2" key="1">
    <citation type="submission" date="2016-10" db="EMBL/GenBank/DDBJ databases">
        <title>Genome sequence of the basidiomycete white-rot fungus Trametes pubescens.</title>
        <authorList>
            <person name="Makela M.R."/>
            <person name="Granchi Z."/>
            <person name="Peng M."/>
            <person name="De Vries R.P."/>
            <person name="Grigoriev I."/>
            <person name="Riley R."/>
            <person name="Hilden K."/>
        </authorList>
    </citation>
    <scope>NUCLEOTIDE SEQUENCE [LARGE SCALE GENOMIC DNA]</scope>
    <source>
        <strain evidence="1 2">FBCC735</strain>
    </source>
</reference>
<protein>
    <submittedName>
        <fullName evidence="1">Uncharacterized protein</fullName>
    </submittedName>
</protein>
<evidence type="ECO:0000313" key="1">
    <source>
        <dbReference type="EMBL" id="OJT04894.1"/>
    </source>
</evidence>